<evidence type="ECO:0000313" key="2">
    <source>
        <dbReference type="EMBL" id="MFC4717837.1"/>
    </source>
</evidence>
<reference evidence="3" key="1">
    <citation type="journal article" date="2019" name="Int. J. Syst. Evol. Microbiol.">
        <title>The Global Catalogue of Microorganisms (GCM) 10K type strain sequencing project: providing services to taxonomists for standard genome sequencing and annotation.</title>
        <authorList>
            <consortium name="The Broad Institute Genomics Platform"/>
            <consortium name="The Broad Institute Genome Sequencing Center for Infectious Disease"/>
            <person name="Wu L."/>
            <person name="Ma J."/>
        </authorList>
    </citation>
    <scope>NUCLEOTIDE SEQUENCE [LARGE SCALE GENOMIC DNA]</scope>
    <source>
        <strain evidence="3">CGMCC 1.12849</strain>
    </source>
</reference>
<dbReference type="RefSeq" id="WP_188686627.1">
    <property type="nucleotide sequence ID" value="NZ_BAAAVQ010000005.1"/>
</dbReference>
<proteinExistence type="predicted"/>
<dbReference type="GeneID" id="303305286"/>
<keyword evidence="3" id="KW-1185">Reference proteome</keyword>
<evidence type="ECO:0000256" key="1">
    <source>
        <dbReference type="SAM" id="Phobius"/>
    </source>
</evidence>
<feature type="transmembrane region" description="Helical" evidence="1">
    <location>
        <begin position="51"/>
        <end position="72"/>
    </location>
</feature>
<name>A0ABV9MPE3_9MICC</name>
<protein>
    <recommendedName>
        <fullName evidence="4">Integral membrane protein</fullName>
    </recommendedName>
</protein>
<sequence>MSNNESSVPRPTSVLTVAALTMLEAIAVLVYAANYLLHLSDEGNLNMGGRIFMLVLCLAAGAWQVSVSLNFFKGKAFTRAPIIVWQLFQLILSFSFMQGPFTGVAIAAIVVAAVTIVMLFAPKTTAFLGDRPQS</sequence>
<comment type="caution">
    <text evidence="2">The sequence shown here is derived from an EMBL/GenBank/DDBJ whole genome shotgun (WGS) entry which is preliminary data.</text>
</comment>
<dbReference type="EMBL" id="JBHSHE010000082">
    <property type="protein sequence ID" value="MFC4717837.1"/>
    <property type="molecule type" value="Genomic_DNA"/>
</dbReference>
<organism evidence="2 3">
    <name type="scientific">Glutamicibacter bergerei</name>
    <dbReference type="NCBI Taxonomy" id="256702"/>
    <lineage>
        <taxon>Bacteria</taxon>
        <taxon>Bacillati</taxon>
        <taxon>Actinomycetota</taxon>
        <taxon>Actinomycetes</taxon>
        <taxon>Micrococcales</taxon>
        <taxon>Micrococcaceae</taxon>
        <taxon>Glutamicibacter</taxon>
    </lineage>
</organism>
<feature type="transmembrane region" description="Helical" evidence="1">
    <location>
        <begin position="103"/>
        <end position="121"/>
    </location>
</feature>
<keyword evidence="1" id="KW-0812">Transmembrane</keyword>
<evidence type="ECO:0008006" key="4">
    <source>
        <dbReference type="Google" id="ProtNLM"/>
    </source>
</evidence>
<keyword evidence="1" id="KW-0472">Membrane</keyword>
<dbReference type="Proteomes" id="UP001595884">
    <property type="component" value="Unassembled WGS sequence"/>
</dbReference>
<gene>
    <name evidence="2" type="ORF">ACFO7V_17080</name>
</gene>
<accession>A0ABV9MPE3</accession>
<evidence type="ECO:0000313" key="3">
    <source>
        <dbReference type="Proteomes" id="UP001595884"/>
    </source>
</evidence>
<feature type="transmembrane region" description="Helical" evidence="1">
    <location>
        <begin position="12"/>
        <end position="31"/>
    </location>
</feature>
<keyword evidence="1" id="KW-1133">Transmembrane helix</keyword>